<evidence type="ECO:0000256" key="1">
    <source>
        <dbReference type="SAM" id="Phobius"/>
    </source>
</evidence>
<dbReference type="Proteomes" id="UP000070598">
    <property type="component" value="Unassembled WGS sequence"/>
</dbReference>
<name>A0A132NL89_9ACTN</name>
<reference evidence="3" key="1">
    <citation type="submission" date="2015-02" db="EMBL/GenBank/DDBJ databases">
        <title>Physiological reanalysis, assessment of diazotrophy, and genome sequences of multiple isolates of Streptomyces thermoautotrophicus.</title>
        <authorList>
            <person name="MacKellar D.C."/>
            <person name="Lieber L."/>
            <person name="Norman J."/>
            <person name="Bolger A."/>
            <person name="Tobin C."/>
            <person name="Murray J.W."/>
            <person name="Friesen M."/>
            <person name="Prell J."/>
        </authorList>
    </citation>
    <scope>NUCLEOTIDE SEQUENCE [LARGE SCALE GENOMIC DNA]</scope>
    <source>
        <strain evidence="3">UBT1</strain>
    </source>
</reference>
<dbReference type="Gene3D" id="3.30.2090.10">
    <property type="entry name" value="Multidrug efflux transporter AcrB TolC docking domain, DN and DC subdomains"/>
    <property type="match status" value="1"/>
</dbReference>
<feature type="transmembrane region" description="Helical" evidence="1">
    <location>
        <begin position="137"/>
        <end position="157"/>
    </location>
</feature>
<feature type="non-terminal residue" evidence="2">
    <location>
        <position position="283"/>
    </location>
</feature>
<dbReference type="GO" id="GO:0042910">
    <property type="term" value="F:xenobiotic transmembrane transporter activity"/>
    <property type="evidence" value="ECO:0007669"/>
    <property type="project" value="TreeGrafter"/>
</dbReference>
<feature type="non-terminal residue" evidence="2">
    <location>
        <position position="1"/>
    </location>
</feature>
<dbReference type="GO" id="GO:0005886">
    <property type="term" value="C:plasma membrane"/>
    <property type="evidence" value="ECO:0007669"/>
    <property type="project" value="TreeGrafter"/>
</dbReference>
<dbReference type="InterPro" id="IPR001036">
    <property type="entry name" value="Acrflvin-R"/>
</dbReference>
<keyword evidence="1" id="KW-0472">Membrane</keyword>
<keyword evidence="1" id="KW-1133">Transmembrane helix</keyword>
<comment type="caution">
    <text evidence="2">The sequence shown here is derived from an EMBL/GenBank/DDBJ whole genome shotgun (WGS) entry which is preliminary data.</text>
</comment>
<feature type="transmembrane region" description="Helical" evidence="1">
    <location>
        <begin position="111"/>
        <end position="130"/>
    </location>
</feature>
<feature type="transmembrane region" description="Helical" evidence="1">
    <location>
        <begin position="163"/>
        <end position="187"/>
    </location>
</feature>
<protein>
    <submittedName>
        <fullName evidence="2">Hydrogenase expression protein</fullName>
    </submittedName>
</protein>
<dbReference type="Gene3D" id="1.20.1640.10">
    <property type="entry name" value="Multidrug efflux transporter AcrB transmembrane domain"/>
    <property type="match status" value="1"/>
</dbReference>
<dbReference type="Gene3D" id="3.30.70.1440">
    <property type="entry name" value="Multidrug efflux transporter AcrB pore domain"/>
    <property type="match status" value="1"/>
</dbReference>
<dbReference type="PANTHER" id="PTHR32063:SF0">
    <property type="entry name" value="SWARMING MOTILITY PROTEIN SWRC"/>
    <property type="match status" value="1"/>
</dbReference>
<dbReference type="PRINTS" id="PR00702">
    <property type="entry name" value="ACRIFLAVINRP"/>
</dbReference>
<dbReference type="SUPFAM" id="SSF82866">
    <property type="entry name" value="Multidrug efflux transporter AcrB transmembrane domain"/>
    <property type="match status" value="1"/>
</dbReference>
<feature type="transmembrane region" description="Helical" evidence="1">
    <location>
        <begin position="212"/>
        <end position="237"/>
    </location>
</feature>
<organism evidence="2 3">
    <name type="scientific">Carbonactinospora thermoautotrophica</name>
    <dbReference type="NCBI Taxonomy" id="1469144"/>
    <lineage>
        <taxon>Bacteria</taxon>
        <taxon>Bacillati</taxon>
        <taxon>Actinomycetota</taxon>
        <taxon>Actinomycetes</taxon>
        <taxon>Kitasatosporales</taxon>
        <taxon>Carbonactinosporaceae</taxon>
        <taxon>Carbonactinospora</taxon>
    </lineage>
</organism>
<evidence type="ECO:0000313" key="2">
    <source>
        <dbReference type="EMBL" id="KWX10875.1"/>
    </source>
</evidence>
<dbReference type="Pfam" id="PF00873">
    <property type="entry name" value="ACR_tran"/>
    <property type="match status" value="1"/>
</dbReference>
<sequence length="283" mass="29270">ELDGDRVDVVVRTGTAPADLAALRALPLGAGPAGPVTLDDVADVTETAGPVRLTRTDGARSATISANVIGQNLGAVTADLQRRIDRLHLPEGVSVELGGVSADQRESFADLGLALLAAIAIVFLVMVATFRSMVQPLILLVSVPFAATGAVGLLLATGTPLGVPALIGLLMLIGIVVTNAIVLIDLVNQCREQGMTVREAVLEGSRQRLRPILMTAVATICALAPMAFGLTGGGIFISQPLAIVVIGGLTSSTLLTLVLVPVLYTLVEGAKERLRARRQRRAA</sequence>
<dbReference type="AlphaFoldDB" id="A0A132NL89"/>
<dbReference type="EMBL" id="JYIK01000196">
    <property type="protein sequence ID" value="KWX10875.1"/>
    <property type="molecule type" value="Genomic_DNA"/>
</dbReference>
<evidence type="ECO:0000313" key="3">
    <source>
        <dbReference type="Proteomes" id="UP000070598"/>
    </source>
</evidence>
<keyword evidence="1" id="KW-0812">Transmembrane</keyword>
<accession>A0A132NL89</accession>
<feature type="transmembrane region" description="Helical" evidence="1">
    <location>
        <begin position="243"/>
        <end position="267"/>
    </location>
</feature>
<gene>
    <name evidence="2" type="ORF">TR74_01015</name>
</gene>
<proteinExistence type="predicted"/>
<dbReference type="RefSeq" id="WP_158013291.1">
    <property type="nucleotide sequence ID" value="NZ_JYIK01000196.1"/>
</dbReference>
<dbReference type="PANTHER" id="PTHR32063">
    <property type="match status" value="1"/>
</dbReference>
<dbReference type="InterPro" id="IPR027463">
    <property type="entry name" value="AcrB_DN_DC_subdom"/>
</dbReference>